<dbReference type="GO" id="GO:0046872">
    <property type="term" value="F:metal ion binding"/>
    <property type="evidence" value="ECO:0007669"/>
    <property type="project" value="UniProtKB-KW"/>
</dbReference>
<dbReference type="eggNOG" id="COG0494">
    <property type="taxonomic scope" value="Bacteria"/>
</dbReference>
<proteinExistence type="predicted"/>
<dbReference type="GO" id="GO:0010945">
    <property type="term" value="F:coenzyme A diphosphatase activity"/>
    <property type="evidence" value="ECO:0007669"/>
    <property type="project" value="InterPro"/>
</dbReference>
<feature type="region of interest" description="Disordered" evidence="7">
    <location>
        <begin position="23"/>
        <end position="46"/>
    </location>
</feature>
<dbReference type="PROSITE" id="PS51462">
    <property type="entry name" value="NUDIX"/>
    <property type="match status" value="1"/>
</dbReference>
<feature type="domain" description="Nudix hydrolase" evidence="8">
    <location>
        <begin position="1"/>
        <end position="126"/>
    </location>
</feature>
<dbReference type="PANTHER" id="PTHR12992">
    <property type="entry name" value="NUDIX HYDROLASE"/>
    <property type="match status" value="1"/>
</dbReference>
<comment type="cofactor">
    <cofactor evidence="1">
        <name>Mn(2+)</name>
        <dbReference type="ChEBI" id="CHEBI:29035"/>
    </cofactor>
</comment>
<evidence type="ECO:0000256" key="3">
    <source>
        <dbReference type="ARBA" id="ARBA00022723"/>
    </source>
</evidence>
<dbReference type="Pfam" id="PF00293">
    <property type="entry name" value="NUDIX"/>
    <property type="match status" value="1"/>
</dbReference>
<dbReference type="SUPFAM" id="SSF55811">
    <property type="entry name" value="Nudix"/>
    <property type="match status" value="1"/>
</dbReference>
<dbReference type="AlphaFoldDB" id="A1K7I6"/>
<dbReference type="KEGG" id="azo:azo2174"/>
<accession>A1K7I6</accession>
<keyword evidence="5" id="KW-0460">Magnesium</keyword>
<evidence type="ECO:0000256" key="1">
    <source>
        <dbReference type="ARBA" id="ARBA00001936"/>
    </source>
</evidence>
<evidence type="ECO:0000256" key="2">
    <source>
        <dbReference type="ARBA" id="ARBA00001946"/>
    </source>
</evidence>
<evidence type="ECO:0000256" key="6">
    <source>
        <dbReference type="ARBA" id="ARBA00023211"/>
    </source>
</evidence>
<dbReference type="InterPro" id="IPR000086">
    <property type="entry name" value="NUDIX_hydrolase_dom"/>
</dbReference>
<keyword evidence="6" id="KW-0464">Manganese</keyword>
<evidence type="ECO:0000256" key="7">
    <source>
        <dbReference type="SAM" id="MobiDB-lite"/>
    </source>
</evidence>
<dbReference type="HOGENOM" id="CLU_040940_5_1_4"/>
<name>A1K7I6_AZOSB</name>
<dbReference type="EMBL" id="AM406670">
    <property type="protein sequence ID" value="CAL94791.1"/>
    <property type="molecule type" value="Genomic_DNA"/>
</dbReference>
<dbReference type="Proteomes" id="UP000002588">
    <property type="component" value="Chromosome"/>
</dbReference>
<gene>
    <name evidence="9" type="ordered locus">azo2174</name>
</gene>
<dbReference type="NCBIfam" id="NF007980">
    <property type="entry name" value="PRK10707.1"/>
    <property type="match status" value="1"/>
</dbReference>
<evidence type="ECO:0000313" key="9">
    <source>
        <dbReference type="EMBL" id="CAL94791.1"/>
    </source>
</evidence>
<dbReference type="STRING" id="62928.azo2174"/>
<dbReference type="CDD" id="cd03426">
    <property type="entry name" value="NUDIX_CoAse_Nudt7"/>
    <property type="match status" value="1"/>
</dbReference>
<comment type="cofactor">
    <cofactor evidence="2">
        <name>Mg(2+)</name>
        <dbReference type="ChEBI" id="CHEBI:18420"/>
    </cofactor>
</comment>
<evidence type="ECO:0000256" key="5">
    <source>
        <dbReference type="ARBA" id="ARBA00022842"/>
    </source>
</evidence>
<evidence type="ECO:0000259" key="8">
    <source>
        <dbReference type="PROSITE" id="PS51462"/>
    </source>
</evidence>
<sequence length="157" mass="17857">MPLVEREDVLSVLLTRRTDHLHHHPGQISFPGGRVEAGDAGPQDTALRETEEEIGLDRRHVELLGSLPDYYTGTGFRVTPVVGLVRPPFELTLDAFEVAEVFEVPLAHFLDPLNHQRHSMEVEGRTRRFYAMPYGDYYIWGATAGMLRSLYELLQDL</sequence>
<dbReference type="PANTHER" id="PTHR12992:SF11">
    <property type="entry name" value="MITOCHONDRIAL COENZYME A DIPHOSPHATASE NUDT8"/>
    <property type="match status" value="1"/>
</dbReference>
<dbReference type="Gene3D" id="3.90.79.10">
    <property type="entry name" value="Nucleoside Triphosphate Pyrophosphohydrolase"/>
    <property type="match status" value="1"/>
</dbReference>
<evidence type="ECO:0000256" key="4">
    <source>
        <dbReference type="ARBA" id="ARBA00022801"/>
    </source>
</evidence>
<organism evidence="9 10">
    <name type="scientific">Azoarcus sp. (strain BH72)</name>
    <dbReference type="NCBI Taxonomy" id="418699"/>
    <lineage>
        <taxon>Bacteria</taxon>
        <taxon>Pseudomonadati</taxon>
        <taxon>Pseudomonadota</taxon>
        <taxon>Betaproteobacteria</taxon>
        <taxon>Rhodocyclales</taxon>
        <taxon>Zoogloeaceae</taxon>
        <taxon>Azoarcus</taxon>
    </lineage>
</organism>
<dbReference type="InterPro" id="IPR015797">
    <property type="entry name" value="NUDIX_hydrolase-like_dom_sf"/>
</dbReference>
<dbReference type="InterPro" id="IPR045121">
    <property type="entry name" value="CoAse"/>
</dbReference>
<evidence type="ECO:0000313" key="10">
    <source>
        <dbReference type="Proteomes" id="UP000002588"/>
    </source>
</evidence>
<reference evidence="9 10" key="1">
    <citation type="journal article" date="2006" name="Nat. Biotechnol.">
        <title>Complete genome of the mutualistic, N2-fixing grass endophyte Azoarcus sp. strain BH72.</title>
        <authorList>
            <person name="Krause A."/>
            <person name="Ramakumar A."/>
            <person name="Bartels D."/>
            <person name="Battistoni F."/>
            <person name="Bekel T."/>
            <person name="Boch J."/>
            <person name="Boehm M."/>
            <person name="Friedrich F."/>
            <person name="Hurek T."/>
            <person name="Krause L."/>
            <person name="Linke B."/>
            <person name="McHardy A.C."/>
            <person name="Sarkar A."/>
            <person name="Schneiker S."/>
            <person name="Syed A.A."/>
            <person name="Thauer R."/>
            <person name="Vorhoelter F.-J."/>
            <person name="Weidner S."/>
            <person name="Puehler A."/>
            <person name="Reinhold-Hurek B."/>
            <person name="Kaiser O."/>
            <person name="Goesmann A."/>
        </authorList>
    </citation>
    <scope>NUCLEOTIDE SEQUENCE [LARGE SCALE GENOMIC DNA]</scope>
    <source>
        <strain evidence="9 10">BH72</strain>
    </source>
</reference>
<keyword evidence="10" id="KW-1185">Reference proteome</keyword>
<keyword evidence="4 9" id="KW-0378">Hydrolase</keyword>
<protein>
    <recommendedName>
        <fullName evidence="8">Nudix hydrolase domain-containing protein</fullName>
    </recommendedName>
</protein>
<keyword evidence="3" id="KW-0479">Metal-binding</keyword>